<protein>
    <submittedName>
        <fullName evidence="3">SMI1/KNR4 family protein</fullName>
    </submittedName>
</protein>
<comment type="caution">
    <text evidence="3">The sequence shown here is derived from an EMBL/GenBank/DDBJ whole genome shotgun (WGS) entry which is preliminary data.</text>
</comment>
<keyword evidence="4" id="KW-1185">Reference proteome</keyword>
<dbReference type="EMBL" id="MPTD01000051">
    <property type="protein sequence ID" value="OMD43767.1"/>
    <property type="molecule type" value="Genomic_DNA"/>
</dbReference>
<evidence type="ECO:0000313" key="2">
    <source>
        <dbReference type="EMBL" id="OMD43767.1"/>
    </source>
</evidence>
<feature type="domain" description="Knr4/Smi1-like" evidence="1">
    <location>
        <begin position="10"/>
        <end position="140"/>
    </location>
</feature>
<dbReference type="Pfam" id="PF09346">
    <property type="entry name" value="SMI1_KNR4"/>
    <property type="match status" value="1"/>
</dbReference>
<evidence type="ECO:0000313" key="5">
    <source>
        <dbReference type="Proteomes" id="UP000187425"/>
    </source>
</evidence>
<evidence type="ECO:0000313" key="4">
    <source>
        <dbReference type="Proteomes" id="UP000187313"/>
    </source>
</evidence>
<organism evidence="3 5">
    <name type="scientific">Paenibacillus odorifer</name>
    <dbReference type="NCBI Taxonomy" id="189426"/>
    <lineage>
        <taxon>Bacteria</taxon>
        <taxon>Bacillati</taxon>
        <taxon>Bacillota</taxon>
        <taxon>Bacilli</taxon>
        <taxon>Bacillales</taxon>
        <taxon>Paenibacillaceae</taxon>
        <taxon>Paenibacillus</taxon>
    </lineage>
</organism>
<evidence type="ECO:0000259" key="1">
    <source>
        <dbReference type="SMART" id="SM00860"/>
    </source>
</evidence>
<name>A0A1R0Z7L2_9BACL</name>
<dbReference type="InterPro" id="IPR018958">
    <property type="entry name" value="Knr4/Smi1-like_dom"/>
</dbReference>
<dbReference type="EMBL" id="MPTW01000041">
    <property type="protein sequence ID" value="OME64186.1"/>
    <property type="molecule type" value="Genomic_DNA"/>
</dbReference>
<accession>A0A1R0Z7L2</accession>
<reference evidence="3 5" key="1">
    <citation type="submission" date="2016-11" db="EMBL/GenBank/DDBJ databases">
        <title>Paenibacillus species isolates.</title>
        <authorList>
            <person name="Beno S.M."/>
        </authorList>
    </citation>
    <scope>NUCLEOTIDE SEQUENCE [LARGE SCALE GENOMIC DNA]</scope>
    <source>
        <strain evidence="3 5">FSL H7-0443</strain>
        <strain evidence="2 4">FSL R5-0923</strain>
    </source>
</reference>
<dbReference type="AlphaFoldDB" id="A0A1R0Z7L2"/>
<dbReference type="Gene3D" id="3.40.1580.10">
    <property type="entry name" value="SMI1/KNR4-like"/>
    <property type="match status" value="1"/>
</dbReference>
<dbReference type="Proteomes" id="UP000187425">
    <property type="component" value="Unassembled WGS sequence"/>
</dbReference>
<dbReference type="OrthoDB" id="8657476at2"/>
<dbReference type="InterPro" id="IPR037883">
    <property type="entry name" value="Knr4/Smi1-like_sf"/>
</dbReference>
<dbReference type="SMART" id="SM00860">
    <property type="entry name" value="SMI1_KNR4"/>
    <property type="match status" value="1"/>
</dbReference>
<proteinExistence type="predicted"/>
<dbReference type="RefSeq" id="WP_076287069.1">
    <property type="nucleotide sequence ID" value="NZ_MPTD01000051.1"/>
</dbReference>
<sequence>MANMDRANEKITINEIREFEGKYVLNLPEQYIDFLLKYNGGYPETSTFKISDEEGESVVNKFYGIGDMKGNLAKVFEVLDGELPEGFISIASDPGGNEICIGVSEKYFGKIYFWMHDMESDVEMENMFFLKNSFNDFFENLY</sequence>
<evidence type="ECO:0000313" key="3">
    <source>
        <dbReference type="EMBL" id="OME64186.1"/>
    </source>
</evidence>
<dbReference type="SUPFAM" id="SSF160631">
    <property type="entry name" value="SMI1/KNR4-like"/>
    <property type="match status" value="1"/>
</dbReference>
<gene>
    <name evidence="2" type="ORF">BSK51_30575</name>
    <name evidence="3" type="ORF">BSK65_29675</name>
</gene>
<dbReference type="Proteomes" id="UP000187313">
    <property type="component" value="Unassembled WGS sequence"/>
</dbReference>